<protein>
    <submittedName>
        <fullName evidence="6">Uncharacterized protein</fullName>
    </submittedName>
</protein>
<keyword evidence="4 5" id="KW-0472">Membrane</keyword>
<evidence type="ECO:0000256" key="1">
    <source>
        <dbReference type="ARBA" id="ARBA00004141"/>
    </source>
</evidence>
<evidence type="ECO:0000313" key="6">
    <source>
        <dbReference type="EMBL" id="EXJ84197.1"/>
    </source>
</evidence>
<dbReference type="PANTHER" id="PTHR31465:SF27">
    <property type="entry name" value="DOMAIN PROTEIN, PUTATIVE (AFU_ORTHOLOGUE AFUA_3G01030)-RELATED"/>
    <property type="match status" value="1"/>
</dbReference>
<dbReference type="PANTHER" id="PTHR31465">
    <property type="entry name" value="PROTEIN RTA1-RELATED"/>
    <property type="match status" value="1"/>
</dbReference>
<keyword evidence="2 5" id="KW-0812">Transmembrane</keyword>
<dbReference type="OrthoDB" id="3358017at2759"/>
<reference evidence="6 7" key="1">
    <citation type="submission" date="2013-03" db="EMBL/GenBank/DDBJ databases">
        <title>The Genome Sequence of Capronia epimyces CBS 606.96.</title>
        <authorList>
            <consortium name="The Broad Institute Genomics Platform"/>
            <person name="Cuomo C."/>
            <person name="de Hoog S."/>
            <person name="Gorbushina A."/>
            <person name="Walker B."/>
            <person name="Young S.K."/>
            <person name="Zeng Q."/>
            <person name="Gargeya S."/>
            <person name="Fitzgerald M."/>
            <person name="Haas B."/>
            <person name="Abouelleil A."/>
            <person name="Allen A.W."/>
            <person name="Alvarado L."/>
            <person name="Arachchi H.M."/>
            <person name="Berlin A.M."/>
            <person name="Chapman S.B."/>
            <person name="Gainer-Dewar J."/>
            <person name="Goldberg J."/>
            <person name="Griggs A."/>
            <person name="Gujja S."/>
            <person name="Hansen M."/>
            <person name="Howarth C."/>
            <person name="Imamovic A."/>
            <person name="Ireland A."/>
            <person name="Larimer J."/>
            <person name="McCowan C."/>
            <person name="Murphy C."/>
            <person name="Pearson M."/>
            <person name="Poon T.W."/>
            <person name="Priest M."/>
            <person name="Roberts A."/>
            <person name="Saif S."/>
            <person name="Shea T."/>
            <person name="Sisk P."/>
            <person name="Sykes S."/>
            <person name="Wortman J."/>
            <person name="Nusbaum C."/>
            <person name="Birren B."/>
        </authorList>
    </citation>
    <scope>NUCLEOTIDE SEQUENCE [LARGE SCALE GENOMIC DNA]</scope>
    <source>
        <strain evidence="6 7">CBS 606.96</strain>
    </source>
</reference>
<name>W9XUE3_9EURO</name>
<dbReference type="STRING" id="1182542.W9XUE3"/>
<dbReference type="EMBL" id="AMGY01000004">
    <property type="protein sequence ID" value="EXJ84197.1"/>
    <property type="molecule type" value="Genomic_DNA"/>
</dbReference>
<feature type="transmembrane region" description="Helical" evidence="5">
    <location>
        <begin position="151"/>
        <end position="178"/>
    </location>
</feature>
<keyword evidence="7" id="KW-1185">Reference proteome</keyword>
<dbReference type="AlphaFoldDB" id="W9XUE3"/>
<dbReference type="InterPro" id="IPR007568">
    <property type="entry name" value="RTA1"/>
</dbReference>
<proteinExistence type="predicted"/>
<accession>W9XUE3</accession>
<evidence type="ECO:0000313" key="7">
    <source>
        <dbReference type="Proteomes" id="UP000019478"/>
    </source>
</evidence>
<feature type="transmembrane region" description="Helical" evidence="5">
    <location>
        <begin position="237"/>
        <end position="256"/>
    </location>
</feature>
<feature type="transmembrane region" description="Helical" evidence="5">
    <location>
        <begin position="199"/>
        <end position="217"/>
    </location>
</feature>
<comment type="caution">
    <text evidence="6">The sequence shown here is derived from an EMBL/GenBank/DDBJ whole genome shotgun (WGS) entry which is preliminary data.</text>
</comment>
<evidence type="ECO:0000256" key="4">
    <source>
        <dbReference type="ARBA" id="ARBA00023136"/>
    </source>
</evidence>
<dbReference type="GO" id="GO:0016020">
    <property type="term" value="C:membrane"/>
    <property type="evidence" value="ECO:0007669"/>
    <property type="project" value="UniProtKB-SubCell"/>
</dbReference>
<dbReference type="Pfam" id="PF04479">
    <property type="entry name" value="RTA1"/>
    <property type="match status" value="1"/>
</dbReference>
<dbReference type="RefSeq" id="XP_007733182.1">
    <property type="nucleotide sequence ID" value="XM_007734992.1"/>
</dbReference>
<gene>
    <name evidence="6" type="ORF">A1O3_04864</name>
</gene>
<feature type="transmembrane region" description="Helical" evidence="5">
    <location>
        <begin position="46"/>
        <end position="64"/>
    </location>
</feature>
<dbReference type="GeneID" id="19168982"/>
<dbReference type="HOGENOM" id="CLU_033465_3_1_1"/>
<evidence type="ECO:0000256" key="3">
    <source>
        <dbReference type="ARBA" id="ARBA00022989"/>
    </source>
</evidence>
<feature type="transmembrane region" description="Helical" evidence="5">
    <location>
        <begin position="20"/>
        <end position="39"/>
    </location>
</feature>
<organism evidence="6 7">
    <name type="scientific">Capronia epimyces CBS 606.96</name>
    <dbReference type="NCBI Taxonomy" id="1182542"/>
    <lineage>
        <taxon>Eukaryota</taxon>
        <taxon>Fungi</taxon>
        <taxon>Dikarya</taxon>
        <taxon>Ascomycota</taxon>
        <taxon>Pezizomycotina</taxon>
        <taxon>Eurotiomycetes</taxon>
        <taxon>Chaetothyriomycetidae</taxon>
        <taxon>Chaetothyriales</taxon>
        <taxon>Herpotrichiellaceae</taxon>
        <taxon>Capronia</taxon>
    </lineage>
</organism>
<evidence type="ECO:0000256" key="5">
    <source>
        <dbReference type="SAM" id="Phobius"/>
    </source>
</evidence>
<keyword evidence="3 5" id="KW-1133">Transmembrane helix</keyword>
<feature type="transmembrane region" description="Helical" evidence="5">
    <location>
        <begin position="76"/>
        <end position="101"/>
    </location>
</feature>
<evidence type="ECO:0000256" key="2">
    <source>
        <dbReference type="ARBA" id="ARBA00022692"/>
    </source>
</evidence>
<comment type="subcellular location">
    <subcellularLocation>
        <location evidence="1">Membrane</location>
        <topology evidence="1">Multi-pass membrane protein</topology>
    </subcellularLocation>
</comment>
<dbReference type="Proteomes" id="UP000019478">
    <property type="component" value="Unassembled WGS sequence"/>
</dbReference>
<dbReference type="eggNOG" id="ENOG502QURG">
    <property type="taxonomic scope" value="Eukaryota"/>
</dbReference>
<sequence length="300" mass="33731">MPTLEPYKDNHYLWKYVPSLVLSIVFTALFGIATIAHTWRMVRSRMWFCIPFVVGGLFEVIGYLTRAFCYNATGALVPYLLQAIFLVLPPVFFAASLYMVYARVVRAVHGDRFSLLTPRMTTVVFVSGDWFCLNIQSTGSGLLAKPKNQAIGDWIIVAGLGLQVIMFAVFMVVCLTFHARLRARLAQTCSTIPDVPWQACLNMLYATSLLILVRNVYRVVEFVMGQDGYLLATEWPAYAFDGVLMLLVMIAFFIWYPSDIVESTQEPSLIELPSHGASFDGHAHVGVEFEQKRGDEISRG</sequence>